<dbReference type="InterPro" id="IPR001451">
    <property type="entry name" value="Hexapep"/>
</dbReference>
<dbReference type="AlphaFoldDB" id="A0A923I743"/>
<dbReference type="InterPro" id="IPR011004">
    <property type="entry name" value="Trimer_LpxA-like_sf"/>
</dbReference>
<dbReference type="Gene3D" id="2.160.10.10">
    <property type="entry name" value="Hexapeptide repeat proteins"/>
    <property type="match status" value="1"/>
</dbReference>
<protein>
    <recommendedName>
        <fullName evidence="5">Acetyltransferase</fullName>
        <ecNumber evidence="5">2.3.1.-</ecNumber>
    </recommendedName>
</protein>
<dbReference type="GO" id="GO:0008870">
    <property type="term" value="F:galactoside O-acetyltransferase activity"/>
    <property type="evidence" value="ECO:0007669"/>
    <property type="project" value="TreeGrafter"/>
</dbReference>
<evidence type="ECO:0000256" key="1">
    <source>
        <dbReference type="ARBA" id="ARBA00007274"/>
    </source>
</evidence>
<dbReference type="EC" id="2.3.1.-" evidence="5"/>
<keyword evidence="3" id="KW-0677">Repeat</keyword>
<dbReference type="RefSeq" id="WP_186886550.1">
    <property type="nucleotide sequence ID" value="NZ_JACONZ010000001.1"/>
</dbReference>
<keyword evidence="4 5" id="KW-0012">Acyltransferase</keyword>
<evidence type="ECO:0000256" key="4">
    <source>
        <dbReference type="ARBA" id="ARBA00023315"/>
    </source>
</evidence>
<dbReference type="SUPFAM" id="SSF51161">
    <property type="entry name" value="Trimeric LpxA-like enzymes"/>
    <property type="match status" value="1"/>
</dbReference>
<dbReference type="InterPro" id="IPR039369">
    <property type="entry name" value="LacA-like"/>
</dbReference>
<keyword evidence="7" id="KW-1185">Reference proteome</keyword>
<evidence type="ECO:0000256" key="3">
    <source>
        <dbReference type="ARBA" id="ARBA00022737"/>
    </source>
</evidence>
<dbReference type="PANTHER" id="PTHR43017">
    <property type="entry name" value="GALACTOSIDE O-ACETYLTRANSFERASE"/>
    <property type="match status" value="1"/>
</dbReference>
<proteinExistence type="inferred from homology"/>
<evidence type="ECO:0000313" key="7">
    <source>
        <dbReference type="Proteomes" id="UP000659630"/>
    </source>
</evidence>
<evidence type="ECO:0000256" key="5">
    <source>
        <dbReference type="RuleBase" id="RU367021"/>
    </source>
</evidence>
<keyword evidence="2 5" id="KW-0808">Transferase</keyword>
<dbReference type="PROSITE" id="PS00101">
    <property type="entry name" value="HEXAPEP_TRANSFERASES"/>
    <property type="match status" value="1"/>
</dbReference>
<dbReference type="EMBL" id="JACONZ010000001">
    <property type="protein sequence ID" value="MBC5580182.1"/>
    <property type="molecule type" value="Genomic_DNA"/>
</dbReference>
<comment type="caution">
    <text evidence="6">The sequence shown here is derived from an EMBL/GenBank/DDBJ whole genome shotgun (WGS) entry which is preliminary data.</text>
</comment>
<dbReference type="InterPro" id="IPR018357">
    <property type="entry name" value="Hexapep_transf_CS"/>
</dbReference>
<organism evidence="6 7">
    <name type="scientific">Anaerofilum hominis</name>
    <dbReference type="NCBI Taxonomy" id="2763016"/>
    <lineage>
        <taxon>Bacteria</taxon>
        <taxon>Bacillati</taxon>
        <taxon>Bacillota</taxon>
        <taxon>Clostridia</taxon>
        <taxon>Eubacteriales</taxon>
        <taxon>Oscillospiraceae</taxon>
        <taxon>Anaerofilum</taxon>
    </lineage>
</organism>
<dbReference type="PANTHER" id="PTHR43017:SF1">
    <property type="entry name" value="ACETYLTRANSFERASE YJL218W-RELATED"/>
    <property type="match status" value="1"/>
</dbReference>
<name>A0A923I743_9FIRM</name>
<dbReference type="Pfam" id="PF14602">
    <property type="entry name" value="Hexapep_2"/>
    <property type="match status" value="1"/>
</dbReference>
<gene>
    <name evidence="6" type="ORF">H8S23_01540</name>
</gene>
<comment type="similarity">
    <text evidence="1 5">Belongs to the transferase hexapeptide repeat family.</text>
</comment>
<dbReference type="CDD" id="cd03357">
    <property type="entry name" value="LbH_MAT_GAT"/>
    <property type="match status" value="1"/>
</dbReference>
<reference evidence="6" key="1">
    <citation type="submission" date="2020-08" db="EMBL/GenBank/DDBJ databases">
        <title>Genome public.</title>
        <authorList>
            <person name="Liu C."/>
            <person name="Sun Q."/>
        </authorList>
    </citation>
    <scope>NUCLEOTIDE SEQUENCE</scope>
    <source>
        <strain evidence="6">BX8</strain>
    </source>
</reference>
<evidence type="ECO:0000256" key="2">
    <source>
        <dbReference type="ARBA" id="ARBA00022679"/>
    </source>
</evidence>
<dbReference type="Proteomes" id="UP000659630">
    <property type="component" value="Unassembled WGS sequence"/>
</dbReference>
<accession>A0A923I743</accession>
<dbReference type="FunFam" id="2.160.10.10:FF:000025">
    <property type="entry name" value="Hexapeptide-repeat containing-acetyltransferase"/>
    <property type="match status" value="1"/>
</dbReference>
<evidence type="ECO:0000313" key="6">
    <source>
        <dbReference type="EMBL" id="MBC5580182.1"/>
    </source>
</evidence>
<sequence>MEKEFLGGYTEGWWQADRKNRALVRRYNTMDPELLWEKYQLLKELLGEVEEHALIEPPFYCDNGKNIRVGKNFYANYNLVILDADKVTMGDRVVIGPNVTFCAASHPVHPESRFHGGAYPVLTAPITVGDDVWIGANVTVMMGVTIGSGATIGAGSVVTHDIPAGVVAAGVPCRVLRQVTDADRYDWPEDGRDTAL</sequence>